<keyword evidence="12" id="KW-1185">Reference proteome</keyword>
<keyword evidence="7" id="KW-0378">Hydrolase</keyword>
<keyword evidence="5 9" id="KW-0732">Signal</keyword>
<keyword evidence="4" id="KW-0645">Protease</keyword>
<evidence type="ECO:0000259" key="10">
    <source>
        <dbReference type="PROSITE" id="PS51767"/>
    </source>
</evidence>
<reference evidence="11 12" key="1">
    <citation type="journal article" date="2021" name="Commun. Biol.">
        <title>The genome of Shorea leprosula (Dipterocarpaceae) highlights the ecological relevance of drought in aseasonal tropical rainforests.</title>
        <authorList>
            <person name="Ng K.K.S."/>
            <person name="Kobayashi M.J."/>
            <person name="Fawcett J.A."/>
            <person name="Hatakeyama M."/>
            <person name="Paape T."/>
            <person name="Ng C.H."/>
            <person name="Ang C.C."/>
            <person name="Tnah L.H."/>
            <person name="Lee C.T."/>
            <person name="Nishiyama T."/>
            <person name="Sese J."/>
            <person name="O'Brien M.J."/>
            <person name="Copetti D."/>
            <person name="Mohd Noor M.I."/>
            <person name="Ong R.C."/>
            <person name="Putra M."/>
            <person name="Sireger I.Z."/>
            <person name="Indrioko S."/>
            <person name="Kosugi Y."/>
            <person name="Izuno A."/>
            <person name="Isagi Y."/>
            <person name="Lee S.L."/>
            <person name="Shimizu K.K."/>
        </authorList>
    </citation>
    <scope>NUCLEOTIDE SEQUENCE [LARGE SCALE GENOMIC DNA]</scope>
    <source>
        <strain evidence="11">214</strain>
    </source>
</reference>
<dbReference type="PANTHER" id="PTHR47967">
    <property type="entry name" value="OS07G0603500 PROTEIN-RELATED"/>
    <property type="match status" value="1"/>
</dbReference>
<comment type="subcellular location">
    <subcellularLocation>
        <location evidence="1">Secreted</location>
    </subcellularLocation>
</comment>
<dbReference type="PROSITE" id="PS51767">
    <property type="entry name" value="PEPTIDASE_A1"/>
    <property type="match status" value="1"/>
</dbReference>
<evidence type="ECO:0000256" key="3">
    <source>
        <dbReference type="ARBA" id="ARBA00022525"/>
    </source>
</evidence>
<dbReference type="GO" id="GO:0006508">
    <property type="term" value="P:proteolysis"/>
    <property type="evidence" value="ECO:0007669"/>
    <property type="project" value="UniProtKB-KW"/>
</dbReference>
<evidence type="ECO:0000256" key="7">
    <source>
        <dbReference type="ARBA" id="ARBA00022801"/>
    </source>
</evidence>
<keyword evidence="6" id="KW-0064">Aspartyl protease</keyword>
<comment type="similarity">
    <text evidence="2">Belongs to the peptidase A1 family.</text>
</comment>
<dbReference type="InterPro" id="IPR034161">
    <property type="entry name" value="Pepsin-like_plant"/>
</dbReference>
<dbReference type="Pfam" id="PF14543">
    <property type="entry name" value="TAXi_N"/>
    <property type="match status" value="1"/>
</dbReference>
<dbReference type="GO" id="GO:0004190">
    <property type="term" value="F:aspartic-type endopeptidase activity"/>
    <property type="evidence" value="ECO:0007669"/>
    <property type="project" value="UniProtKB-KW"/>
</dbReference>
<keyword evidence="3" id="KW-0964">Secreted</keyword>
<accession>A0AAV5JN96</accession>
<dbReference type="InterPro" id="IPR032799">
    <property type="entry name" value="TAXi_C"/>
</dbReference>
<dbReference type="SUPFAM" id="SSF50630">
    <property type="entry name" value="Acid proteases"/>
    <property type="match status" value="1"/>
</dbReference>
<dbReference type="InterPro" id="IPR033121">
    <property type="entry name" value="PEPTIDASE_A1"/>
</dbReference>
<gene>
    <name evidence="11" type="ORF">SLEP1_g23585</name>
</gene>
<dbReference type="InterPro" id="IPR021109">
    <property type="entry name" value="Peptidase_aspartic_dom_sf"/>
</dbReference>
<evidence type="ECO:0000256" key="4">
    <source>
        <dbReference type="ARBA" id="ARBA00022670"/>
    </source>
</evidence>
<evidence type="ECO:0000256" key="5">
    <source>
        <dbReference type="ARBA" id="ARBA00022729"/>
    </source>
</evidence>
<feature type="signal peptide" evidence="9">
    <location>
        <begin position="1"/>
        <end position="21"/>
    </location>
</feature>
<dbReference type="PANTHER" id="PTHR47967:SF116">
    <property type="entry name" value="ASPARTIC PROTEINASE CDR1-LIKE"/>
    <property type="match status" value="1"/>
</dbReference>
<evidence type="ECO:0000256" key="8">
    <source>
        <dbReference type="ARBA" id="ARBA00023180"/>
    </source>
</evidence>
<evidence type="ECO:0000313" key="12">
    <source>
        <dbReference type="Proteomes" id="UP001054252"/>
    </source>
</evidence>
<dbReference type="Gene3D" id="2.40.70.10">
    <property type="entry name" value="Acid Proteases"/>
    <property type="match status" value="2"/>
</dbReference>
<feature type="domain" description="Peptidase A1" evidence="10">
    <location>
        <begin position="71"/>
        <end position="412"/>
    </location>
</feature>
<organism evidence="11 12">
    <name type="scientific">Rubroshorea leprosula</name>
    <dbReference type="NCBI Taxonomy" id="152421"/>
    <lineage>
        <taxon>Eukaryota</taxon>
        <taxon>Viridiplantae</taxon>
        <taxon>Streptophyta</taxon>
        <taxon>Embryophyta</taxon>
        <taxon>Tracheophyta</taxon>
        <taxon>Spermatophyta</taxon>
        <taxon>Magnoliopsida</taxon>
        <taxon>eudicotyledons</taxon>
        <taxon>Gunneridae</taxon>
        <taxon>Pentapetalae</taxon>
        <taxon>rosids</taxon>
        <taxon>malvids</taxon>
        <taxon>Malvales</taxon>
        <taxon>Dipterocarpaceae</taxon>
        <taxon>Rubroshorea</taxon>
    </lineage>
</organism>
<dbReference type="Proteomes" id="UP001054252">
    <property type="component" value="Unassembled WGS sequence"/>
</dbReference>
<keyword evidence="8" id="KW-0325">Glycoprotein</keyword>
<name>A0AAV5JN96_9ROSI</name>
<dbReference type="GO" id="GO:0005576">
    <property type="term" value="C:extracellular region"/>
    <property type="evidence" value="ECO:0007669"/>
    <property type="project" value="UniProtKB-SubCell"/>
</dbReference>
<feature type="chain" id="PRO_5043383235" description="Peptidase A1 domain-containing protein" evidence="9">
    <location>
        <begin position="22"/>
        <end position="419"/>
    </location>
</feature>
<dbReference type="FunFam" id="2.40.70.10:FF:000016">
    <property type="entry name" value="Probable aspartic protease At2g35615"/>
    <property type="match status" value="1"/>
</dbReference>
<evidence type="ECO:0000313" key="11">
    <source>
        <dbReference type="EMBL" id="GKV12446.1"/>
    </source>
</evidence>
<sequence>MAALVSFCSLFLTLIISTATAAKAGGFIVELIHRDSPKSPFYNTSEAYRFNPPSISKISFKSSIIANNNEYLMKISLGTPPFPILAVMGTGSDLVWTQCQPCSHCYVQDGPLFNPSSSSTYRTLSCSSRQCQIVEGTVCSSEMESICHYTVTYGDQSFTSGDLAVDTITIGSTTGRPLALPETTFGCGHNNEGSFKEEWFGMIGLGGGAMSLISQMRNSIGDKFSYCLVPHTKRSRSSGKINFGSNGAVSGAGVVSTPFVQKTPETFYMLTLQAISVEDDKIIFTGSFFGKSEGNIVIDSGTSFTVLPFDFYSKLEALVSSKIHGQQADSPVEDLRLCYNIAKGNIRVPQMTVHFMGAEVKLKPGNIFVQVRKHILCFAFIHSVNDFAIYGNLLQRNFLVGYDTHKHTVSFKPMDCTKA</sequence>
<proteinExistence type="inferred from homology"/>
<dbReference type="AlphaFoldDB" id="A0AAV5JN96"/>
<evidence type="ECO:0000256" key="2">
    <source>
        <dbReference type="ARBA" id="ARBA00007447"/>
    </source>
</evidence>
<dbReference type="FunFam" id="2.40.70.10:FF:000050">
    <property type="entry name" value="Aspartic proteinase CDR1"/>
    <property type="match status" value="1"/>
</dbReference>
<dbReference type="InterPro" id="IPR051708">
    <property type="entry name" value="Plant_Aspart_Prot_A1"/>
</dbReference>
<evidence type="ECO:0000256" key="6">
    <source>
        <dbReference type="ARBA" id="ARBA00022750"/>
    </source>
</evidence>
<dbReference type="Pfam" id="PF14541">
    <property type="entry name" value="TAXi_C"/>
    <property type="match status" value="1"/>
</dbReference>
<evidence type="ECO:0000256" key="9">
    <source>
        <dbReference type="SAM" id="SignalP"/>
    </source>
</evidence>
<evidence type="ECO:0000256" key="1">
    <source>
        <dbReference type="ARBA" id="ARBA00004613"/>
    </source>
</evidence>
<dbReference type="InterPro" id="IPR032861">
    <property type="entry name" value="TAXi_N"/>
</dbReference>
<dbReference type="EMBL" id="BPVZ01000036">
    <property type="protein sequence ID" value="GKV12446.1"/>
    <property type="molecule type" value="Genomic_DNA"/>
</dbReference>
<protein>
    <recommendedName>
        <fullName evidence="10">Peptidase A1 domain-containing protein</fullName>
    </recommendedName>
</protein>
<comment type="caution">
    <text evidence="11">The sequence shown here is derived from an EMBL/GenBank/DDBJ whole genome shotgun (WGS) entry which is preliminary data.</text>
</comment>
<dbReference type="CDD" id="cd05476">
    <property type="entry name" value="pepsin_A_like_plant"/>
    <property type="match status" value="1"/>
</dbReference>